<reference evidence="2" key="1">
    <citation type="submission" date="2012-02" db="EMBL/GenBank/DDBJ databases">
        <title>Genome sequencing of Giardia lamblia Genotypes A2 and B isolates (DH and GS) and comparative analysis with the genomes of Genotypes A1 and E (WB and Pig).</title>
        <authorList>
            <person name="Adam R."/>
            <person name="Dahlstrom E."/>
            <person name="Martens C."/>
            <person name="Bruno D."/>
            <person name="Barbian K."/>
            <person name="Porcella S.F."/>
            <person name="Nash T."/>
        </authorList>
    </citation>
    <scope>NUCLEOTIDE SEQUENCE</scope>
    <source>
        <strain evidence="2">DH</strain>
    </source>
</reference>
<sequence>RPGGAVGGRPGTAREGAYFNRLLTRIHQLPDRAATYCLQMCGVLTEEERALKERDGSIMAQTRGTCPGCHTARTLDRDMNCPKAAWTRTTRHDTIVACLYLRVSGKFNAELEIKTHSHLSDQSQKPDIWLVDKCSVLSKEKKAIADALVLSLGNKEDVKVRLDDLRKEMEAVLDNLR</sequence>
<proteinExistence type="predicted"/>
<dbReference type="AlphaFoldDB" id="V6T7N1"/>
<dbReference type="EMBL" id="AHGT01000119">
    <property type="protein sequence ID" value="ESU34903.1"/>
    <property type="molecule type" value="Genomic_DNA"/>
</dbReference>
<organism evidence="1 2">
    <name type="scientific">Giardia intestinalis</name>
    <name type="common">Giardia lamblia</name>
    <dbReference type="NCBI Taxonomy" id="5741"/>
    <lineage>
        <taxon>Eukaryota</taxon>
        <taxon>Metamonada</taxon>
        <taxon>Diplomonadida</taxon>
        <taxon>Hexamitidae</taxon>
        <taxon>Giardiinae</taxon>
        <taxon>Giardia</taxon>
    </lineage>
</organism>
<comment type="caution">
    <text evidence="1">The sequence shown here is derived from an EMBL/GenBank/DDBJ whole genome shotgun (WGS) entry which is preliminary data.</text>
</comment>
<feature type="non-terminal residue" evidence="1">
    <location>
        <position position="1"/>
    </location>
</feature>
<dbReference type="Proteomes" id="UP000018320">
    <property type="component" value="Unassembled WGS sequence"/>
</dbReference>
<evidence type="ECO:0000313" key="1">
    <source>
        <dbReference type="EMBL" id="ESU34903.1"/>
    </source>
</evidence>
<accession>V6T7N1</accession>
<gene>
    <name evidence="1" type="ORF">DHA2_154514</name>
</gene>
<name>V6T7N1_GIAIN</name>
<dbReference type="VEuPathDB" id="GiardiaDB:DHA2_154514"/>
<protein>
    <submittedName>
        <fullName evidence="1">Uncharacterized protein</fullName>
    </submittedName>
</protein>
<reference evidence="1 2" key="2">
    <citation type="journal article" date="2013" name="Genome Biol. Evol.">
        <title>Genome sequencing of Giardia lamblia genotypes A2 and B isolates (DH and GS) and comparative analysis with the genomes of genotypes A1 and E (WB and Pig).</title>
        <authorList>
            <person name="Adam R.D."/>
            <person name="Dahlstrom E.W."/>
            <person name="Martens C.A."/>
            <person name="Bruno D.P."/>
            <person name="Barbian K.D."/>
            <person name="Ricklefs S.M."/>
            <person name="Hernandez M.M."/>
            <person name="Narla N.P."/>
            <person name="Patel R.B."/>
            <person name="Porcella S.F."/>
            <person name="Nash T.E."/>
        </authorList>
    </citation>
    <scope>NUCLEOTIDE SEQUENCE [LARGE SCALE GENOMIC DNA]</scope>
    <source>
        <strain evidence="1 2">DH</strain>
    </source>
</reference>
<evidence type="ECO:0000313" key="2">
    <source>
        <dbReference type="Proteomes" id="UP000018320"/>
    </source>
</evidence>